<evidence type="ECO:0000259" key="2">
    <source>
        <dbReference type="PROSITE" id="PS50280"/>
    </source>
</evidence>
<dbReference type="Proteomes" id="UP000198287">
    <property type="component" value="Unassembled WGS sequence"/>
</dbReference>
<reference evidence="3 4" key="1">
    <citation type="submission" date="2015-12" db="EMBL/GenBank/DDBJ databases">
        <title>The genome of Folsomia candida.</title>
        <authorList>
            <person name="Faddeeva A."/>
            <person name="Derks M.F."/>
            <person name="Anvar Y."/>
            <person name="Smit S."/>
            <person name="Van Straalen N."/>
            <person name="Roelofs D."/>
        </authorList>
    </citation>
    <scope>NUCLEOTIDE SEQUENCE [LARGE SCALE GENOMIC DNA]</scope>
    <source>
        <strain evidence="3 4">VU population</strain>
        <tissue evidence="3">Whole body</tissue>
    </source>
</reference>
<dbReference type="InterPro" id="IPR011990">
    <property type="entry name" value="TPR-like_helical_dom_sf"/>
</dbReference>
<name>A0A226EH32_FOLCA</name>
<dbReference type="SUPFAM" id="SSF82199">
    <property type="entry name" value="SET domain"/>
    <property type="match status" value="1"/>
</dbReference>
<dbReference type="InterPro" id="IPR053209">
    <property type="entry name" value="Gramillin-biosynth_MTr"/>
</dbReference>
<feature type="domain" description="SET" evidence="2">
    <location>
        <begin position="156"/>
        <end position="336"/>
    </location>
</feature>
<keyword evidence="1" id="KW-0802">TPR repeat</keyword>
<dbReference type="CDD" id="cd20071">
    <property type="entry name" value="SET_SMYD"/>
    <property type="match status" value="1"/>
</dbReference>
<sequence length="533" mass="60964">MELNLRTTTDWKNFGNKQFVLKRYGDALKAYNVGLTLCNNEDLDLLTNRAAAYLNLEHFNKALEDTNRVLSSQPNHPKAIYRKAKALCGLSKCEEAIQFLKSAISRQNNKKPSKELSDLLEKAEIMREQQITLEYDVTEHFTNYFFRIDNWSEYYGPVEVQVIPGKGRGLVATEDIAEGKLIFCSRAFAIEFHDPESDSETAEDFIKNDKEITSLHDDRTCLLIQKIYDRIQQDPELGKNIYQLFAGPNLERLDPSKDDCSIPDARRISGIIRYNCFANSDDNTDAEKSSGIWTLPSFFNHRCIGQNCTWKIFGNFIMIRACRLIRKGEELQISYASPTWTYKVRQGLLIDRLGFRCDCELCVSDRSLPKEVIVVRERLQNLALKQSVDFVGLNPDADPALIYKKFQESSSLLIEILQRLEDMHPNHGMLNVLILDCLQQLGMKYFGVGEYEKAANYMQRAHAIMKAVVLPHGAVETGLWIVGSYLQMGDIKKAKHFIQVLKKDAMLAHGTLKTLKMLGEWVIVAMEEHNIPL</sequence>
<comment type="caution">
    <text evidence="3">The sequence shown here is derived from an EMBL/GenBank/DDBJ whole genome shotgun (WGS) entry which is preliminary data.</text>
</comment>
<dbReference type="GO" id="GO:0008170">
    <property type="term" value="F:N-methyltransferase activity"/>
    <property type="evidence" value="ECO:0007669"/>
    <property type="project" value="UniProtKB-ARBA"/>
</dbReference>
<dbReference type="OMA" id="VARIMEC"/>
<gene>
    <name evidence="3" type="ORF">Fcan01_09466</name>
</gene>
<dbReference type="EMBL" id="LNIX01000004">
    <property type="protein sequence ID" value="OXA56590.1"/>
    <property type="molecule type" value="Genomic_DNA"/>
</dbReference>
<dbReference type="Pfam" id="PF00856">
    <property type="entry name" value="SET"/>
    <property type="match status" value="1"/>
</dbReference>
<dbReference type="SUPFAM" id="SSF48452">
    <property type="entry name" value="TPR-like"/>
    <property type="match status" value="1"/>
</dbReference>
<dbReference type="PANTHER" id="PTHR47643:SF2">
    <property type="entry name" value="TPR DOMAIN PROTEIN (AFU_ORTHOLOGUE AFUA_5G12710)"/>
    <property type="match status" value="1"/>
</dbReference>
<dbReference type="InterPro" id="IPR046341">
    <property type="entry name" value="SET_dom_sf"/>
</dbReference>
<evidence type="ECO:0000313" key="3">
    <source>
        <dbReference type="EMBL" id="OXA56590.1"/>
    </source>
</evidence>
<keyword evidence="4" id="KW-1185">Reference proteome</keyword>
<dbReference type="SMART" id="SM00028">
    <property type="entry name" value="TPR"/>
    <property type="match status" value="4"/>
</dbReference>
<dbReference type="GO" id="GO:0008276">
    <property type="term" value="F:protein methyltransferase activity"/>
    <property type="evidence" value="ECO:0007669"/>
    <property type="project" value="UniProtKB-ARBA"/>
</dbReference>
<dbReference type="AlphaFoldDB" id="A0A226EH32"/>
<evidence type="ECO:0000313" key="4">
    <source>
        <dbReference type="Proteomes" id="UP000198287"/>
    </source>
</evidence>
<proteinExistence type="predicted"/>
<dbReference type="STRING" id="158441.A0A226EH32"/>
<dbReference type="Gene3D" id="1.25.40.10">
    <property type="entry name" value="Tetratricopeptide repeat domain"/>
    <property type="match status" value="2"/>
</dbReference>
<accession>A0A226EH32</accession>
<dbReference type="PANTHER" id="PTHR47643">
    <property type="entry name" value="TPR DOMAIN PROTEIN (AFU_ORTHOLOGUE AFUA_5G12710)"/>
    <property type="match status" value="1"/>
</dbReference>
<dbReference type="PROSITE" id="PS50005">
    <property type="entry name" value="TPR"/>
    <property type="match status" value="1"/>
</dbReference>
<dbReference type="Gene3D" id="2.170.270.10">
    <property type="entry name" value="SET domain"/>
    <property type="match status" value="1"/>
</dbReference>
<feature type="repeat" description="TPR" evidence="1">
    <location>
        <begin position="43"/>
        <end position="76"/>
    </location>
</feature>
<dbReference type="GO" id="GO:0008757">
    <property type="term" value="F:S-adenosylmethionine-dependent methyltransferase activity"/>
    <property type="evidence" value="ECO:0007669"/>
    <property type="project" value="UniProtKB-ARBA"/>
</dbReference>
<dbReference type="PROSITE" id="PS50280">
    <property type="entry name" value="SET"/>
    <property type="match status" value="1"/>
</dbReference>
<dbReference type="InterPro" id="IPR019734">
    <property type="entry name" value="TPR_rpt"/>
</dbReference>
<evidence type="ECO:0000256" key="1">
    <source>
        <dbReference type="PROSITE-ProRule" id="PRU00339"/>
    </source>
</evidence>
<protein>
    <submittedName>
        <fullName evidence="3">SET and MYND domain-containing protein 4</fullName>
    </submittedName>
</protein>
<organism evidence="3 4">
    <name type="scientific">Folsomia candida</name>
    <name type="common">Springtail</name>
    <dbReference type="NCBI Taxonomy" id="158441"/>
    <lineage>
        <taxon>Eukaryota</taxon>
        <taxon>Metazoa</taxon>
        <taxon>Ecdysozoa</taxon>
        <taxon>Arthropoda</taxon>
        <taxon>Hexapoda</taxon>
        <taxon>Collembola</taxon>
        <taxon>Entomobryomorpha</taxon>
        <taxon>Isotomoidea</taxon>
        <taxon>Isotomidae</taxon>
        <taxon>Proisotominae</taxon>
        <taxon>Folsomia</taxon>
    </lineage>
</organism>
<dbReference type="InterPro" id="IPR001214">
    <property type="entry name" value="SET_dom"/>
</dbReference>
<dbReference type="OrthoDB" id="199930at2759"/>